<dbReference type="InterPro" id="IPR002110">
    <property type="entry name" value="Ankyrin_rpt"/>
</dbReference>
<dbReference type="Proteomes" id="UP001043456">
    <property type="component" value="Unassembled WGS sequence"/>
</dbReference>
<evidence type="ECO:0000313" key="5">
    <source>
        <dbReference type="Proteomes" id="UP001043456"/>
    </source>
</evidence>
<dbReference type="PANTHER" id="PTHR24198:SF165">
    <property type="entry name" value="ANKYRIN REPEAT-CONTAINING PROTEIN-RELATED"/>
    <property type="match status" value="1"/>
</dbReference>
<dbReference type="SUPFAM" id="SSF48403">
    <property type="entry name" value="Ankyrin repeat"/>
    <property type="match status" value="1"/>
</dbReference>
<evidence type="ECO:0000256" key="3">
    <source>
        <dbReference type="PROSITE-ProRule" id="PRU00023"/>
    </source>
</evidence>
<dbReference type="Pfam" id="PF12796">
    <property type="entry name" value="Ank_2"/>
    <property type="match status" value="3"/>
</dbReference>
<proteinExistence type="predicted"/>
<dbReference type="PROSITE" id="PS50088">
    <property type="entry name" value="ANK_REPEAT"/>
    <property type="match status" value="4"/>
</dbReference>
<dbReference type="OrthoDB" id="4490188at2759"/>
<feature type="repeat" description="ANK" evidence="3">
    <location>
        <begin position="277"/>
        <end position="309"/>
    </location>
</feature>
<dbReference type="EMBL" id="BHVY01000009">
    <property type="protein sequence ID" value="GIJ91863.1"/>
    <property type="molecule type" value="Genomic_DNA"/>
</dbReference>
<organism evidence="4 5">
    <name type="scientific">Aspergillus pseudoviridinutans</name>
    <dbReference type="NCBI Taxonomy" id="1517512"/>
    <lineage>
        <taxon>Eukaryota</taxon>
        <taxon>Fungi</taxon>
        <taxon>Dikarya</taxon>
        <taxon>Ascomycota</taxon>
        <taxon>Pezizomycotina</taxon>
        <taxon>Eurotiomycetes</taxon>
        <taxon>Eurotiomycetidae</taxon>
        <taxon>Eurotiales</taxon>
        <taxon>Aspergillaceae</taxon>
        <taxon>Aspergillus</taxon>
        <taxon>Aspergillus subgen. Fumigati</taxon>
    </lineage>
</organism>
<evidence type="ECO:0000313" key="4">
    <source>
        <dbReference type="EMBL" id="GIJ91863.1"/>
    </source>
</evidence>
<keyword evidence="1" id="KW-0677">Repeat</keyword>
<feature type="repeat" description="ANK" evidence="3">
    <location>
        <begin position="209"/>
        <end position="242"/>
    </location>
</feature>
<reference evidence="4 5" key="1">
    <citation type="submission" date="2018-10" db="EMBL/GenBank/DDBJ databases">
        <title>Pan-genome distribution and transcriptional activeness of fungal secondary metabolism genes in Aspergillus section Fumigati.</title>
        <authorList>
            <person name="Takahashi H."/>
            <person name="Umemura M."/>
            <person name="Ninomiya A."/>
            <person name="Kusuya Y."/>
            <person name="Urayama S."/>
            <person name="Shimizu M."/>
            <person name="Watanabe A."/>
            <person name="Kamei K."/>
            <person name="Yaguchi T."/>
            <person name="Hagiwara D."/>
        </authorList>
    </citation>
    <scope>NUCLEOTIDE SEQUENCE [LARGE SCALE GENOMIC DNA]</scope>
    <source>
        <strain evidence="4 5">IFM 55266</strain>
    </source>
</reference>
<dbReference type="SMART" id="SM00248">
    <property type="entry name" value="ANK"/>
    <property type="match status" value="11"/>
</dbReference>
<dbReference type="PANTHER" id="PTHR24198">
    <property type="entry name" value="ANKYRIN REPEAT AND PROTEIN KINASE DOMAIN-CONTAINING PROTEIN"/>
    <property type="match status" value="1"/>
</dbReference>
<comment type="caution">
    <text evidence="4">The sequence shown here is derived from an EMBL/GenBank/DDBJ whole genome shotgun (WGS) entry which is preliminary data.</text>
</comment>
<dbReference type="Pfam" id="PF00023">
    <property type="entry name" value="Ank"/>
    <property type="match status" value="1"/>
</dbReference>
<dbReference type="Gene3D" id="1.25.40.20">
    <property type="entry name" value="Ankyrin repeat-containing domain"/>
    <property type="match status" value="3"/>
</dbReference>
<evidence type="ECO:0000256" key="1">
    <source>
        <dbReference type="ARBA" id="ARBA00022737"/>
    </source>
</evidence>
<dbReference type="GeneID" id="67009448"/>
<sequence length="417" mass="45111">MLVETPTDLDYVKTEKTSATALSVYGGTDIQSEILLDDQEAASALCWAAGNGHLGVMRLLISVARADINAVHKGVTPLNCAAIRGSYVVARHILSLPGTNANGNPQGMSALWYAAAHNSSDVAELLLRRDDVEVNTQDAGEQQTPLAIAAARNHIQIVRLLLADSRTDVSVPDVDGRTPLHRATEAGHGEVALLLLSDDRIDPTCRDHRGRTPLHYAAAVGLEEVARCLLRNFDVDVNATDKWMSTALHNAAGGGHLSIVNLLLCADAAQVDLRDEFNRTPLWLASYYGRREVVQRLLLEDVDVNVAGPSGSTPLHHATKDGDLALTELLLERPGLDPNRTDPRGRTALWLAAEVGDVQMIIAFLRDCRVEMVNDDRGQGPVHIARIRGHTYAVRLLEARMPRAGATFLPAMASRSS</sequence>
<keyword evidence="2 3" id="KW-0040">ANK repeat</keyword>
<dbReference type="InterPro" id="IPR036770">
    <property type="entry name" value="Ankyrin_rpt-contain_sf"/>
</dbReference>
<keyword evidence="5" id="KW-1185">Reference proteome</keyword>
<evidence type="ECO:0008006" key="6">
    <source>
        <dbReference type="Google" id="ProtNLM"/>
    </source>
</evidence>
<gene>
    <name evidence="4" type="ORF">Asppvi_010838</name>
</gene>
<accession>A0A9P3BP09</accession>
<dbReference type="RefSeq" id="XP_043162609.1">
    <property type="nucleotide sequence ID" value="XM_043306674.1"/>
</dbReference>
<protein>
    <recommendedName>
        <fullName evidence="6">Ankyrin repeat-containing domain protein</fullName>
    </recommendedName>
</protein>
<dbReference type="PROSITE" id="PS50297">
    <property type="entry name" value="ANK_REP_REGION"/>
    <property type="match status" value="3"/>
</dbReference>
<feature type="repeat" description="ANK" evidence="3">
    <location>
        <begin position="175"/>
        <end position="197"/>
    </location>
</feature>
<evidence type="ECO:0000256" key="2">
    <source>
        <dbReference type="ARBA" id="ARBA00023043"/>
    </source>
</evidence>
<dbReference type="AlphaFoldDB" id="A0A9P3BP09"/>
<feature type="repeat" description="ANK" evidence="3">
    <location>
        <begin position="310"/>
        <end position="333"/>
    </location>
</feature>
<name>A0A9P3BP09_9EURO</name>